<dbReference type="NCBIfam" id="TIGR00254">
    <property type="entry name" value="GGDEF"/>
    <property type="match status" value="1"/>
</dbReference>
<dbReference type="EMBL" id="CADCVA010000126">
    <property type="protein sequence ID" value="CAA9413499.1"/>
    <property type="molecule type" value="Genomic_DNA"/>
</dbReference>
<dbReference type="InterPro" id="IPR043128">
    <property type="entry name" value="Rev_trsase/Diguanyl_cyclase"/>
</dbReference>
<accession>A0A6J4PEE2</accession>
<dbReference type="GO" id="GO:0052621">
    <property type="term" value="F:diguanylate cyclase activity"/>
    <property type="evidence" value="ECO:0007669"/>
    <property type="project" value="TreeGrafter"/>
</dbReference>
<dbReference type="Pfam" id="PF00990">
    <property type="entry name" value="GGDEF"/>
    <property type="match status" value="1"/>
</dbReference>
<evidence type="ECO:0000259" key="2">
    <source>
        <dbReference type="PROSITE" id="PS50887"/>
    </source>
</evidence>
<proteinExistence type="predicted"/>
<dbReference type="InterPro" id="IPR000160">
    <property type="entry name" value="GGDEF_dom"/>
</dbReference>
<organism evidence="3">
    <name type="scientific">uncultured Rubrobacteraceae bacterium</name>
    <dbReference type="NCBI Taxonomy" id="349277"/>
    <lineage>
        <taxon>Bacteria</taxon>
        <taxon>Bacillati</taxon>
        <taxon>Actinomycetota</taxon>
        <taxon>Rubrobacteria</taxon>
        <taxon>Rubrobacterales</taxon>
        <taxon>Rubrobacteraceae</taxon>
        <taxon>environmental samples</taxon>
    </lineage>
</organism>
<evidence type="ECO:0000313" key="3">
    <source>
        <dbReference type="EMBL" id="CAA9413499.1"/>
    </source>
</evidence>
<dbReference type="PANTHER" id="PTHR45138:SF9">
    <property type="entry name" value="DIGUANYLATE CYCLASE DGCM-RELATED"/>
    <property type="match status" value="1"/>
</dbReference>
<dbReference type="InterPro" id="IPR050469">
    <property type="entry name" value="Diguanylate_Cyclase"/>
</dbReference>
<gene>
    <name evidence="3" type="ORF">AVDCRST_MAG82-941</name>
</gene>
<dbReference type="CDD" id="cd01949">
    <property type="entry name" value="GGDEF"/>
    <property type="match status" value="1"/>
</dbReference>
<reference evidence="3" key="1">
    <citation type="submission" date="2020-02" db="EMBL/GenBank/DDBJ databases">
        <authorList>
            <person name="Meier V. D."/>
        </authorList>
    </citation>
    <scope>NUCLEOTIDE SEQUENCE</scope>
    <source>
        <strain evidence="3">AVDCRST_MAG82</strain>
    </source>
</reference>
<sequence>MAKSERYGRPLSIIFFDLDNFKSVNDTYGHDCGDRVLREVVRATERVLRSTDRLGRWGREEFVVLAPETDEPAGRTPQGGDRQPPLRLHTSGNGEPRVSAV</sequence>
<feature type="domain" description="GGDEF" evidence="2">
    <location>
        <begin position="9"/>
        <end position="101"/>
    </location>
</feature>
<dbReference type="PANTHER" id="PTHR45138">
    <property type="entry name" value="REGULATORY COMPONENTS OF SENSORY TRANSDUCTION SYSTEM"/>
    <property type="match status" value="1"/>
</dbReference>
<feature type="region of interest" description="Disordered" evidence="1">
    <location>
        <begin position="66"/>
        <end position="101"/>
    </location>
</feature>
<dbReference type="AlphaFoldDB" id="A0A6J4PEE2"/>
<protein>
    <recommendedName>
        <fullName evidence="2">GGDEF domain-containing protein</fullName>
    </recommendedName>
</protein>
<dbReference type="SMART" id="SM00267">
    <property type="entry name" value="GGDEF"/>
    <property type="match status" value="1"/>
</dbReference>
<dbReference type="SUPFAM" id="SSF55073">
    <property type="entry name" value="Nucleotide cyclase"/>
    <property type="match status" value="1"/>
</dbReference>
<name>A0A6J4PEE2_9ACTN</name>
<dbReference type="InterPro" id="IPR029787">
    <property type="entry name" value="Nucleotide_cyclase"/>
</dbReference>
<evidence type="ECO:0000256" key="1">
    <source>
        <dbReference type="SAM" id="MobiDB-lite"/>
    </source>
</evidence>
<dbReference type="PROSITE" id="PS50887">
    <property type="entry name" value="GGDEF"/>
    <property type="match status" value="1"/>
</dbReference>
<dbReference type="Gene3D" id="3.30.70.270">
    <property type="match status" value="1"/>
</dbReference>